<dbReference type="Gene3D" id="1.10.30.50">
    <property type="match status" value="1"/>
</dbReference>
<comment type="caution">
    <text evidence="2">The sequence shown here is derived from an EMBL/GenBank/DDBJ whole genome shotgun (WGS) entry which is preliminary data.</text>
</comment>
<keyword evidence="2" id="KW-0255">Endonuclease</keyword>
<gene>
    <name evidence="2" type="ORF">GK091_15675</name>
</gene>
<proteinExistence type="predicted"/>
<feature type="domain" description="HNH" evidence="1">
    <location>
        <begin position="51"/>
        <end position="97"/>
    </location>
</feature>
<dbReference type="Proteomes" id="UP000477386">
    <property type="component" value="Unassembled WGS sequence"/>
</dbReference>
<dbReference type="GO" id="GO:0008270">
    <property type="term" value="F:zinc ion binding"/>
    <property type="evidence" value="ECO:0007669"/>
    <property type="project" value="InterPro"/>
</dbReference>
<protein>
    <submittedName>
        <fullName evidence="2">HNH endonuclease</fullName>
    </submittedName>
</protein>
<dbReference type="RefSeq" id="WP_164040075.1">
    <property type="nucleotide sequence ID" value="NZ_JAAGNZ010000001.1"/>
</dbReference>
<accession>A0A6M0IKH1</accession>
<evidence type="ECO:0000313" key="2">
    <source>
        <dbReference type="EMBL" id="NEU68332.1"/>
    </source>
</evidence>
<dbReference type="EMBL" id="JAAGNZ010000001">
    <property type="protein sequence ID" value="NEU68332.1"/>
    <property type="molecule type" value="Genomic_DNA"/>
</dbReference>
<sequence length="106" mass="11932">MPTVFKVKRPSSRGIVPAAANQGRENPNREIYGSSRWKRTSKNHLRAHPFCVHCEAAGKLTVATITDHIRSINQGGEPWDPENYNSLCLKCHQTKSAKERHQAKAQ</sequence>
<keyword evidence="3" id="KW-1185">Reference proteome</keyword>
<dbReference type="Pfam" id="PF01844">
    <property type="entry name" value="HNH"/>
    <property type="match status" value="1"/>
</dbReference>
<organism evidence="2 3">
    <name type="scientific">Spirosoma agri</name>
    <dbReference type="NCBI Taxonomy" id="1987381"/>
    <lineage>
        <taxon>Bacteria</taxon>
        <taxon>Pseudomonadati</taxon>
        <taxon>Bacteroidota</taxon>
        <taxon>Cytophagia</taxon>
        <taxon>Cytophagales</taxon>
        <taxon>Cytophagaceae</taxon>
        <taxon>Spirosoma</taxon>
    </lineage>
</organism>
<keyword evidence="2" id="KW-0540">Nuclease</keyword>
<dbReference type="GO" id="GO:0004519">
    <property type="term" value="F:endonuclease activity"/>
    <property type="evidence" value="ECO:0007669"/>
    <property type="project" value="UniProtKB-KW"/>
</dbReference>
<dbReference type="GO" id="GO:0003676">
    <property type="term" value="F:nucleic acid binding"/>
    <property type="evidence" value="ECO:0007669"/>
    <property type="project" value="InterPro"/>
</dbReference>
<dbReference type="AlphaFoldDB" id="A0A6M0IKH1"/>
<evidence type="ECO:0000313" key="3">
    <source>
        <dbReference type="Proteomes" id="UP000477386"/>
    </source>
</evidence>
<name>A0A6M0IKH1_9BACT</name>
<evidence type="ECO:0000259" key="1">
    <source>
        <dbReference type="Pfam" id="PF01844"/>
    </source>
</evidence>
<reference evidence="2 3" key="1">
    <citation type="submission" date="2020-02" db="EMBL/GenBank/DDBJ databases">
        <title>Draft genome sequence of two Spirosoma agri KCTC 52727 and Spirosoma terrae KCTC 52035.</title>
        <authorList>
            <person name="Rojas J."/>
            <person name="Ambika Manirajan B."/>
            <person name="Ratering S."/>
            <person name="Suarez C."/>
            <person name="Schnell S."/>
        </authorList>
    </citation>
    <scope>NUCLEOTIDE SEQUENCE [LARGE SCALE GENOMIC DNA]</scope>
    <source>
        <strain evidence="2 3">KCTC 52727</strain>
    </source>
</reference>
<keyword evidence="2" id="KW-0378">Hydrolase</keyword>
<dbReference type="InterPro" id="IPR002711">
    <property type="entry name" value="HNH"/>
</dbReference>